<reference evidence="3 4" key="1">
    <citation type="submission" date="2023-02" db="EMBL/GenBank/DDBJ databases">
        <title>Novel Oscillospiraceae bacterial genomes.</title>
        <authorList>
            <person name="Srinivasan S."/>
            <person name="Austin M.N."/>
            <person name="Fiedler T.L."/>
            <person name="Strenk S.M."/>
            <person name="Agnew K.J."/>
            <person name="Nagana Gowda G.A."/>
            <person name="Raftery D."/>
            <person name="Beamer M.A."/>
            <person name="Achilles S.L."/>
            <person name="Wiesenfeld H.C."/>
            <person name="Fredricks D.N."/>
            <person name="Hillier S.L."/>
        </authorList>
    </citation>
    <scope>NUCLEOTIDE SEQUENCE [LARGE SCALE GENOMIC DNA]</scope>
    <source>
        <strain evidence="3 4">CHIC02 1186E3-8</strain>
    </source>
</reference>
<keyword evidence="2" id="KW-0472">Membrane</keyword>
<keyword evidence="4" id="KW-1185">Reference proteome</keyword>
<keyword evidence="2" id="KW-0812">Transmembrane</keyword>
<dbReference type="EMBL" id="CP118868">
    <property type="protein sequence ID" value="WEG35592.1"/>
    <property type="molecule type" value="Genomic_DNA"/>
</dbReference>
<accession>A0ABY8C4H7</accession>
<evidence type="ECO:0000313" key="3">
    <source>
        <dbReference type="EMBL" id="WEG35592.1"/>
    </source>
</evidence>
<dbReference type="Proteomes" id="UP001220478">
    <property type="component" value="Chromosome"/>
</dbReference>
<name>A0ABY8C4H7_9FIRM</name>
<gene>
    <name evidence="3" type="ORF">PYS61_00065</name>
</gene>
<keyword evidence="2" id="KW-1133">Transmembrane helix</keyword>
<feature type="transmembrane region" description="Helical" evidence="2">
    <location>
        <begin position="216"/>
        <end position="236"/>
    </location>
</feature>
<evidence type="ECO:0000313" key="4">
    <source>
        <dbReference type="Proteomes" id="UP001220478"/>
    </source>
</evidence>
<dbReference type="RefSeq" id="WP_315571703.1">
    <property type="nucleotide sequence ID" value="NZ_CP118868.1"/>
</dbReference>
<organism evidence="3 4">
    <name type="scientific">Amygdalobacter indicium</name>
    <dbReference type="NCBI Taxonomy" id="3029272"/>
    <lineage>
        <taxon>Bacteria</taxon>
        <taxon>Bacillati</taxon>
        <taxon>Bacillota</taxon>
        <taxon>Clostridia</taxon>
        <taxon>Eubacteriales</taxon>
        <taxon>Oscillospiraceae</taxon>
        <taxon>Amygdalobacter</taxon>
    </lineage>
</organism>
<proteinExistence type="predicted"/>
<evidence type="ECO:0000256" key="2">
    <source>
        <dbReference type="SAM" id="Phobius"/>
    </source>
</evidence>
<feature type="region of interest" description="Disordered" evidence="1">
    <location>
        <begin position="1"/>
        <end position="32"/>
    </location>
</feature>
<evidence type="ECO:0000256" key="1">
    <source>
        <dbReference type="SAM" id="MobiDB-lite"/>
    </source>
</evidence>
<protein>
    <submittedName>
        <fullName evidence="3">Uncharacterized protein</fullName>
    </submittedName>
</protein>
<sequence length="459" mass="52971">MSENKQENSKNTQGTELSAWMAGGEQPELDEKEQHPLNKLRLQDALQIVRRTHLLIEEIPAQIDRSSVNAFLDQLARLSTNQLANFTNQLNTQQVGLIYAAFSEPLYKEEKQILRNMALYRASYYTFIIGFVIWQHAFPNSDMQLTLSLVYRYLQGRGEERPPFAQELLADKCSLELSDRIFVQQCVRLLEKELLIKQTCSNLTEFFRRYAIQSKGTFAATVLGYFFLMVDWTWYVKESRMLFLHLPLMVNEVAGEIVSRLINLDQSAAKSKNFLFRQLEQVLAQDDFNHRIKPLIQPAVWRQYQRWLVEDKISIHCLNNAVKRAFLFNYLDDVMDAADLNSEILALRFHDFLLIDDSKNTEQILYYDNATVRNMLARDLPETYLATPPLGVRLASDALNNRNLKGIISLPLADGDLKVSQMLLDFALQRTAKKTQAGTKKVLQAWTETTTANNNRSGR</sequence>